<protein>
    <recommendedName>
        <fullName evidence="2">M23ase beta-sheet core domain-containing protein</fullName>
    </recommendedName>
</protein>
<accession>A0A1G2THG2</accession>
<dbReference type="InterPro" id="IPR050570">
    <property type="entry name" value="Cell_wall_metabolism_enzyme"/>
</dbReference>
<dbReference type="AlphaFoldDB" id="A0A1G2THG2"/>
<dbReference type="Gene3D" id="2.70.70.10">
    <property type="entry name" value="Glucose Permease (Domain IIA)"/>
    <property type="match status" value="1"/>
</dbReference>
<evidence type="ECO:0000313" key="3">
    <source>
        <dbReference type="EMBL" id="OHA96744.1"/>
    </source>
</evidence>
<sequence length="301" mass="32733">MNWLILLIASVVGAGAYFIYEKPIEIQEPIIANLPQETQEEISISMLPEKVEQGDPVLITINGTTTVESLKLNGKALKTFMHNGKLSALVGIDLRSSLGSFPMVLTLKDGRTVSGKFAVGERYIAKAPLGIPEKLGGDTPEAEKELISTLVEEGKLISAVPTANEKLWEGKFRLPINPPIVITDTYGYSRVTGSSNISHKGTDFRAKVGTPVYAMNSGKVVFARFLRNYGHTVIIDHGFGLHTIYMHLSEISVPLNKEVKKGELIAKSGDTGYVLGPHLHLSVRIGGISIDPEKFLEILGE</sequence>
<reference evidence="3 4" key="1">
    <citation type="journal article" date="2016" name="Nat. Commun.">
        <title>Thousands of microbial genomes shed light on interconnected biogeochemical processes in an aquifer system.</title>
        <authorList>
            <person name="Anantharaman K."/>
            <person name="Brown C.T."/>
            <person name="Hug L.A."/>
            <person name="Sharon I."/>
            <person name="Castelle C.J."/>
            <person name="Probst A.J."/>
            <person name="Thomas B.C."/>
            <person name="Singh A."/>
            <person name="Wilkins M.J."/>
            <person name="Karaoz U."/>
            <person name="Brodie E.L."/>
            <person name="Williams K.H."/>
            <person name="Hubbard S.S."/>
            <person name="Banfield J.F."/>
        </authorList>
    </citation>
    <scope>NUCLEOTIDE SEQUENCE [LARGE SCALE GENOMIC DNA]</scope>
</reference>
<dbReference type="InterPro" id="IPR011055">
    <property type="entry name" value="Dup_hybrid_motif"/>
</dbReference>
<evidence type="ECO:0000256" key="1">
    <source>
        <dbReference type="ARBA" id="ARBA00022729"/>
    </source>
</evidence>
<dbReference type="EMBL" id="MHVS01000004">
    <property type="protein sequence ID" value="OHA96744.1"/>
    <property type="molecule type" value="Genomic_DNA"/>
</dbReference>
<dbReference type="Proteomes" id="UP000177279">
    <property type="component" value="Unassembled WGS sequence"/>
</dbReference>
<comment type="caution">
    <text evidence="3">The sequence shown here is derived from an EMBL/GenBank/DDBJ whole genome shotgun (WGS) entry which is preliminary data.</text>
</comment>
<proteinExistence type="predicted"/>
<feature type="domain" description="M23ase beta-sheet core" evidence="2">
    <location>
        <begin position="198"/>
        <end position="292"/>
    </location>
</feature>
<dbReference type="GO" id="GO:0004222">
    <property type="term" value="F:metalloendopeptidase activity"/>
    <property type="evidence" value="ECO:0007669"/>
    <property type="project" value="TreeGrafter"/>
</dbReference>
<name>A0A1G2THG2_9BACT</name>
<dbReference type="CDD" id="cd12797">
    <property type="entry name" value="M23_peptidase"/>
    <property type="match status" value="1"/>
</dbReference>
<gene>
    <name evidence="3" type="ORF">A3D49_02790</name>
</gene>
<dbReference type="InterPro" id="IPR016047">
    <property type="entry name" value="M23ase_b-sheet_dom"/>
</dbReference>
<organism evidence="3 4">
    <name type="scientific">Candidatus Zambryskibacteria bacterium RIFCSPHIGHO2_02_FULL_43_37</name>
    <dbReference type="NCBI Taxonomy" id="1802749"/>
    <lineage>
        <taxon>Bacteria</taxon>
        <taxon>Candidatus Zambryskiibacteriota</taxon>
    </lineage>
</organism>
<dbReference type="PANTHER" id="PTHR21666">
    <property type="entry name" value="PEPTIDASE-RELATED"/>
    <property type="match status" value="1"/>
</dbReference>
<evidence type="ECO:0000313" key="4">
    <source>
        <dbReference type="Proteomes" id="UP000177279"/>
    </source>
</evidence>
<dbReference type="PANTHER" id="PTHR21666:SF289">
    <property type="entry name" value="L-ALA--D-GLU ENDOPEPTIDASE"/>
    <property type="match status" value="1"/>
</dbReference>
<evidence type="ECO:0000259" key="2">
    <source>
        <dbReference type="Pfam" id="PF01551"/>
    </source>
</evidence>
<dbReference type="Pfam" id="PF01551">
    <property type="entry name" value="Peptidase_M23"/>
    <property type="match status" value="1"/>
</dbReference>
<dbReference type="SUPFAM" id="SSF51261">
    <property type="entry name" value="Duplicated hybrid motif"/>
    <property type="match status" value="1"/>
</dbReference>
<keyword evidence="1" id="KW-0732">Signal</keyword>